<keyword evidence="1" id="KW-0472">Membrane</keyword>
<dbReference type="PANTHER" id="PTHR43031:SF18">
    <property type="entry name" value="RHODANESE-RELATED SULFURTRANSFERASES"/>
    <property type="match status" value="1"/>
</dbReference>
<feature type="transmembrane region" description="Helical" evidence="1">
    <location>
        <begin position="12"/>
        <end position="36"/>
    </location>
</feature>
<dbReference type="PROSITE" id="PS50206">
    <property type="entry name" value="RHODANESE_3"/>
    <property type="match status" value="1"/>
</dbReference>
<dbReference type="InterPro" id="IPR001763">
    <property type="entry name" value="Rhodanese-like_dom"/>
</dbReference>
<dbReference type="EMBL" id="CP029206">
    <property type="protein sequence ID" value="AWI50297.1"/>
    <property type="molecule type" value="Genomic_DNA"/>
</dbReference>
<keyword evidence="1" id="KW-0812">Transmembrane</keyword>
<protein>
    <submittedName>
        <fullName evidence="3">Rhodanese-like domain-containing protein</fullName>
    </submittedName>
</protein>
<gene>
    <name evidence="3" type="ORF">DDU33_01720</name>
</gene>
<dbReference type="InterPro" id="IPR036873">
    <property type="entry name" value="Rhodanese-like_dom_sf"/>
</dbReference>
<dbReference type="AlphaFoldDB" id="A0A2U8FH97"/>
<reference evidence="4" key="1">
    <citation type="submission" date="2018-05" db="EMBL/GenBank/DDBJ databases">
        <title>Complete genome sequence of Actinobacillus porcitonsillarum reference strain 9953L55 (CCUG 46996).</title>
        <authorList>
            <person name="Dona V."/>
            <person name="Perreten V."/>
        </authorList>
    </citation>
    <scope>NUCLEOTIDE SEQUENCE [LARGE SCALE GENOMIC DNA]</scope>
    <source>
        <strain evidence="4">9953L55</strain>
    </source>
</reference>
<evidence type="ECO:0000256" key="1">
    <source>
        <dbReference type="SAM" id="Phobius"/>
    </source>
</evidence>
<evidence type="ECO:0000259" key="2">
    <source>
        <dbReference type="PROSITE" id="PS50206"/>
    </source>
</evidence>
<accession>A0A2U8FH97</accession>
<proteinExistence type="predicted"/>
<name>A0A2U8FH97_9PAST</name>
<dbReference type="Proteomes" id="UP000244920">
    <property type="component" value="Chromosome"/>
</dbReference>
<evidence type="ECO:0000313" key="3">
    <source>
        <dbReference type="EMBL" id="AWI50297.1"/>
    </source>
</evidence>
<sequence>MEQLTFTQQLQQFISAHPVLVAAWVAVFVAVLFSLYKGLTSKFKVVNNAQATELVNRDNAVFLDIRSDEEFRNGHIAESHSIHPSDIKSGKINAIEKFKTQPVIVVDGNGFNANSSAEQLTKLGFAKVYVLKEGLLGWRSANLPTVKK</sequence>
<evidence type="ECO:0000313" key="4">
    <source>
        <dbReference type="Proteomes" id="UP000244920"/>
    </source>
</evidence>
<feature type="domain" description="Rhodanese" evidence="2">
    <location>
        <begin position="56"/>
        <end position="147"/>
    </location>
</feature>
<keyword evidence="1" id="KW-1133">Transmembrane helix</keyword>
<dbReference type="RefSeq" id="WP_108922771.1">
    <property type="nucleotide sequence ID" value="NZ_CP029206.1"/>
</dbReference>
<organism evidence="3 4">
    <name type="scientific">Actinobacillus porcitonsillarum</name>
    <dbReference type="NCBI Taxonomy" id="189834"/>
    <lineage>
        <taxon>Bacteria</taxon>
        <taxon>Pseudomonadati</taxon>
        <taxon>Pseudomonadota</taxon>
        <taxon>Gammaproteobacteria</taxon>
        <taxon>Pasteurellales</taxon>
        <taxon>Pasteurellaceae</taxon>
        <taxon>Actinobacillus</taxon>
    </lineage>
</organism>
<dbReference type="PANTHER" id="PTHR43031">
    <property type="entry name" value="FAD-DEPENDENT OXIDOREDUCTASE"/>
    <property type="match status" value="1"/>
</dbReference>
<dbReference type="SUPFAM" id="SSF52821">
    <property type="entry name" value="Rhodanese/Cell cycle control phosphatase"/>
    <property type="match status" value="1"/>
</dbReference>
<keyword evidence="4" id="KW-1185">Reference proteome</keyword>
<dbReference type="Gene3D" id="3.40.250.10">
    <property type="entry name" value="Rhodanese-like domain"/>
    <property type="match status" value="1"/>
</dbReference>
<dbReference type="InterPro" id="IPR050229">
    <property type="entry name" value="GlpE_sulfurtransferase"/>
</dbReference>
<dbReference type="SMART" id="SM00450">
    <property type="entry name" value="RHOD"/>
    <property type="match status" value="1"/>
</dbReference>
<dbReference type="CDD" id="cd00158">
    <property type="entry name" value="RHOD"/>
    <property type="match status" value="1"/>
</dbReference>
<dbReference type="KEGG" id="apor:DDU33_01720"/>
<dbReference type="Pfam" id="PF00581">
    <property type="entry name" value="Rhodanese"/>
    <property type="match status" value="1"/>
</dbReference>